<keyword evidence="2" id="KW-1185">Reference proteome</keyword>
<name>A0ABQ7G3B3_DUNSA</name>
<protein>
    <recommendedName>
        <fullName evidence="3">Encoded protein</fullName>
    </recommendedName>
</protein>
<accession>A0ABQ7G3B3</accession>
<evidence type="ECO:0008006" key="3">
    <source>
        <dbReference type="Google" id="ProtNLM"/>
    </source>
</evidence>
<evidence type="ECO:0000313" key="1">
    <source>
        <dbReference type="EMBL" id="KAF5829096.1"/>
    </source>
</evidence>
<proteinExistence type="predicted"/>
<dbReference type="Proteomes" id="UP000815325">
    <property type="component" value="Unassembled WGS sequence"/>
</dbReference>
<sequence>MGRKIPNATKWLKIPNSLSIALKQCCTSQACVCYHLYNIPAFAQQKEIGLGNTDRFARTGQPELCEQPHSLGHLVVVGTGKSPPRPPVMVVGHTHGDQCEENTSQCPHVLALHHSCPCKIP</sequence>
<dbReference type="EMBL" id="MU070204">
    <property type="protein sequence ID" value="KAF5829096.1"/>
    <property type="molecule type" value="Genomic_DNA"/>
</dbReference>
<organism evidence="1 2">
    <name type="scientific">Dunaliella salina</name>
    <name type="common">Green alga</name>
    <name type="synonym">Protococcus salinus</name>
    <dbReference type="NCBI Taxonomy" id="3046"/>
    <lineage>
        <taxon>Eukaryota</taxon>
        <taxon>Viridiplantae</taxon>
        <taxon>Chlorophyta</taxon>
        <taxon>core chlorophytes</taxon>
        <taxon>Chlorophyceae</taxon>
        <taxon>CS clade</taxon>
        <taxon>Chlamydomonadales</taxon>
        <taxon>Dunaliellaceae</taxon>
        <taxon>Dunaliella</taxon>
    </lineage>
</organism>
<gene>
    <name evidence="1" type="ORF">DUNSADRAFT_16548</name>
</gene>
<reference evidence="1" key="1">
    <citation type="submission" date="2017-08" db="EMBL/GenBank/DDBJ databases">
        <authorList>
            <person name="Polle J.E."/>
            <person name="Barry K."/>
            <person name="Cushman J."/>
            <person name="Schmutz J."/>
            <person name="Tran D."/>
            <person name="Hathwaick L.T."/>
            <person name="Yim W.C."/>
            <person name="Jenkins J."/>
            <person name="Mckie-Krisberg Z.M."/>
            <person name="Prochnik S."/>
            <person name="Lindquist E."/>
            <person name="Dockter R.B."/>
            <person name="Adam C."/>
            <person name="Molina H."/>
            <person name="Bunkerborg J."/>
            <person name="Jin E."/>
            <person name="Buchheim M."/>
            <person name="Magnuson J."/>
        </authorList>
    </citation>
    <scope>NUCLEOTIDE SEQUENCE</scope>
    <source>
        <strain evidence="1">CCAP 19/18</strain>
    </source>
</reference>
<comment type="caution">
    <text evidence="1">The sequence shown here is derived from an EMBL/GenBank/DDBJ whole genome shotgun (WGS) entry which is preliminary data.</text>
</comment>
<evidence type="ECO:0000313" key="2">
    <source>
        <dbReference type="Proteomes" id="UP000815325"/>
    </source>
</evidence>